<dbReference type="GO" id="GO:0006629">
    <property type="term" value="P:lipid metabolic process"/>
    <property type="evidence" value="ECO:0007669"/>
    <property type="project" value="TreeGrafter"/>
</dbReference>
<dbReference type="PANTHER" id="PTHR10612">
    <property type="entry name" value="APOLIPOPROTEIN D"/>
    <property type="match status" value="1"/>
</dbReference>
<proteinExistence type="predicted"/>
<feature type="signal peptide" evidence="2">
    <location>
        <begin position="1"/>
        <end position="20"/>
    </location>
</feature>
<dbReference type="Proteomes" id="UP000256970">
    <property type="component" value="Unassembled WGS sequence"/>
</dbReference>
<evidence type="ECO:0000313" key="3">
    <source>
        <dbReference type="EMBL" id="SZX69032.1"/>
    </source>
</evidence>
<accession>A0A383VW59</accession>
<dbReference type="InterPro" id="IPR012674">
    <property type="entry name" value="Calycin"/>
</dbReference>
<dbReference type="SUPFAM" id="SSF50814">
    <property type="entry name" value="Lipocalins"/>
    <property type="match status" value="1"/>
</dbReference>
<dbReference type="Gene3D" id="2.40.128.20">
    <property type="match status" value="1"/>
</dbReference>
<feature type="chain" id="PRO_5016896750" description="Lipocalin/cytosolic fatty-acid binding domain-containing protein" evidence="2">
    <location>
        <begin position="21"/>
        <end position="321"/>
    </location>
</feature>
<evidence type="ECO:0000313" key="4">
    <source>
        <dbReference type="Proteomes" id="UP000256970"/>
    </source>
</evidence>
<sequence>MHPISLTVMLLLVAGAATEARSLRAEPHCPPPGLDSVKDFDLQAYIAAPWYAVEQVVVTYQPRNSFYCTRARYVPVDPSNLQKGVTVINYGNRDGVNNNPVGVSGAAGNRSVELFAVPAPVSGPTAASKLLVGPKQFLAAAPAAAVAQRLGAPNGNYRVVAAGPSKDKSIGYDWAIIVGGASAPSEPTASGLCGPSKAKDEGLWLFHRNPLPPQSDIDHMKQLAKSLGIDTSRLEPVVHKGCKYEGADPTSPSTPAAAAAGTGANGATGSSNVQSAGGSSSRNAQSSGPKKLLVGSAAVAAAAGGCKQHWLGWLLAHGKRC</sequence>
<evidence type="ECO:0000256" key="2">
    <source>
        <dbReference type="SAM" id="SignalP"/>
    </source>
</evidence>
<feature type="region of interest" description="Disordered" evidence="1">
    <location>
        <begin position="243"/>
        <end position="289"/>
    </location>
</feature>
<dbReference type="STRING" id="3088.A0A383VW59"/>
<name>A0A383VW59_TETOB</name>
<dbReference type="GO" id="GO:0000302">
    <property type="term" value="P:response to reactive oxygen species"/>
    <property type="evidence" value="ECO:0007669"/>
    <property type="project" value="TreeGrafter"/>
</dbReference>
<dbReference type="EMBL" id="FNXT01000896">
    <property type="protein sequence ID" value="SZX69032.1"/>
    <property type="molecule type" value="Genomic_DNA"/>
</dbReference>
<protein>
    <recommendedName>
        <fullName evidence="5">Lipocalin/cytosolic fatty-acid binding domain-containing protein</fullName>
    </recommendedName>
</protein>
<evidence type="ECO:0000256" key="1">
    <source>
        <dbReference type="SAM" id="MobiDB-lite"/>
    </source>
</evidence>
<gene>
    <name evidence="3" type="ORF">BQ4739_LOCUS9337</name>
</gene>
<feature type="compositionally biased region" description="Low complexity" evidence="1">
    <location>
        <begin position="249"/>
        <end position="281"/>
    </location>
</feature>
<organism evidence="3 4">
    <name type="scientific">Tetradesmus obliquus</name>
    <name type="common">Green alga</name>
    <name type="synonym">Acutodesmus obliquus</name>
    <dbReference type="NCBI Taxonomy" id="3088"/>
    <lineage>
        <taxon>Eukaryota</taxon>
        <taxon>Viridiplantae</taxon>
        <taxon>Chlorophyta</taxon>
        <taxon>core chlorophytes</taxon>
        <taxon>Chlorophyceae</taxon>
        <taxon>CS clade</taxon>
        <taxon>Sphaeropleales</taxon>
        <taxon>Scenedesmaceae</taxon>
        <taxon>Tetradesmus</taxon>
    </lineage>
</organism>
<evidence type="ECO:0008006" key="5">
    <source>
        <dbReference type="Google" id="ProtNLM"/>
    </source>
</evidence>
<keyword evidence="4" id="KW-1185">Reference proteome</keyword>
<reference evidence="3 4" key="1">
    <citation type="submission" date="2016-10" db="EMBL/GenBank/DDBJ databases">
        <authorList>
            <person name="Cai Z."/>
        </authorList>
    </citation>
    <scope>NUCLEOTIDE SEQUENCE [LARGE SCALE GENOMIC DNA]</scope>
</reference>
<dbReference type="AlphaFoldDB" id="A0A383VW59"/>
<dbReference type="PANTHER" id="PTHR10612:SF34">
    <property type="entry name" value="APOLIPOPROTEIN D"/>
    <property type="match status" value="1"/>
</dbReference>
<keyword evidence="2" id="KW-0732">Signal</keyword>
<dbReference type="GO" id="GO:0005737">
    <property type="term" value="C:cytoplasm"/>
    <property type="evidence" value="ECO:0007669"/>
    <property type="project" value="TreeGrafter"/>
</dbReference>